<dbReference type="SUPFAM" id="SSF55166">
    <property type="entry name" value="Hedgehog/DD-peptidase"/>
    <property type="match status" value="1"/>
</dbReference>
<accession>A0A9D1QCB6</accession>
<proteinExistence type="predicted"/>
<feature type="domain" description="Peptidase M15A C-terminal" evidence="1">
    <location>
        <begin position="2"/>
        <end position="122"/>
    </location>
</feature>
<dbReference type="EMBL" id="DXHL01000019">
    <property type="protein sequence ID" value="HIW10478.1"/>
    <property type="molecule type" value="Genomic_DNA"/>
</dbReference>
<dbReference type="Gene3D" id="3.30.1380.10">
    <property type="match status" value="1"/>
</dbReference>
<evidence type="ECO:0000313" key="2">
    <source>
        <dbReference type="EMBL" id="HIW10478.1"/>
    </source>
</evidence>
<dbReference type="InterPro" id="IPR009045">
    <property type="entry name" value="Zn_M74/Hedgehog-like"/>
</dbReference>
<evidence type="ECO:0000313" key="3">
    <source>
        <dbReference type="Proteomes" id="UP000823926"/>
    </source>
</evidence>
<sequence length="136" mass="15153">MKYFTLEELCRSETAAARNIDNTPDAAACQRLQTLVTQLLDPIRAAWGSPITVNSGYRSPALNSAVGGVPTSQHVKGEAADITVGSTADNKRLFDRIVEMQKTRRIAFDQLIDESHYRWIHISYRAGANRNQVLHL</sequence>
<protein>
    <submittedName>
        <fullName evidence="2">Peptidase M15</fullName>
    </submittedName>
</protein>
<gene>
    <name evidence="2" type="ORF">H9888_03150</name>
</gene>
<dbReference type="InterPro" id="IPR013230">
    <property type="entry name" value="Peptidase_M15A_C"/>
</dbReference>
<organism evidence="2 3">
    <name type="scientific">Candidatus Rikenella faecigallinarum</name>
    <dbReference type="NCBI Taxonomy" id="2838745"/>
    <lineage>
        <taxon>Bacteria</taxon>
        <taxon>Pseudomonadati</taxon>
        <taxon>Bacteroidota</taxon>
        <taxon>Bacteroidia</taxon>
        <taxon>Bacteroidales</taxon>
        <taxon>Rikenellaceae</taxon>
        <taxon>Rikenella</taxon>
    </lineage>
</organism>
<comment type="caution">
    <text evidence="2">The sequence shown here is derived from an EMBL/GenBank/DDBJ whole genome shotgun (WGS) entry which is preliminary data.</text>
</comment>
<dbReference type="AlphaFoldDB" id="A0A9D1QCB6"/>
<reference evidence="2" key="1">
    <citation type="journal article" date="2021" name="PeerJ">
        <title>Extensive microbial diversity within the chicken gut microbiome revealed by metagenomics and culture.</title>
        <authorList>
            <person name="Gilroy R."/>
            <person name="Ravi A."/>
            <person name="Getino M."/>
            <person name="Pursley I."/>
            <person name="Horton D.L."/>
            <person name="Alikhan N.F."/>
            <person name="Baker D."/>
            <person name="Gharbi K."/>
            <person name="Hall N."/>
            <person name="Watson M."/>
            <person name="Adriaenssens E.M."/>
            <person name="Foster-Nyarko E."/>
            <person name="Jarju S."/>
            <person name="Secka A."/>
            <person name="Antonio M."/>
            <person name="Oren A."/>
            <person name="Chaudhuri R.R."/>
            <person name="La Ragione R."/>
            <person name="Hildebrand F."/>
            <person name="Pallen M.J."/>
        </authorList>
    </citation>
    <scope>NUCLEOTIDE SEQUENCE</scope>
    <source>
        <strain evidence="2">ChiBcec15-1070</strain>
    </source>
</reference>
<evidence type="ECO:0000259" key="1">
    <source>
        <dbReference type="Pfam" id="PF08291"/>
    </source>
</evidence>
<name>A0A9D1QCB6_9BACT</name>
<reference evidence="2" key="2">
    <citation type="submission" date="2021-04" db="EMBL/GenBank/DDBJ databases">
        <authorList>
            <person name="Gilroy R."/>
        </authorList>
    </citation>
    <scope>NUCLEOTIDE SEQUENCE</scope>
    <source>
        <strain evidence="2">ChiBcec15-1070</strain>
    </source>
</reference>
<dbReference type="Proteomes" id="UP000823926">
    <property type="component" value="Unassembled WGS sequence"/>
</dbReference>
<dbReference type="Pfam" id="PF08291">
    <property type="entry name" value="Peptidase_M15_3"/>
    <property type="match status" value="1"/>
</dbReference>